<reference evidence="1 2" key="1">
    <citation type="submission" date="2016-09" db="EMBL/GenBank/DDBJ databases">
        <title>The draft genome of Dichanthelium oligosanthes: A C3 panicoid grass species.</title>
        <authorList>
            <person name="Studer A.J."/>
            <person name="Schnable J.C."/>
            <person name="Brutnell T.P."/>
        </authorList>
    </citation>
    <scope>NUCLEOTIDE SEQUENCE [LARGE SCALE GENOMIC DNA]</scope>
    <source>
        <strain evidence="2">cv. Kellogg 1175</strain>
        <tissue evidence="1">Leaf</tissue>
    </source>
</reference>
<keyword evidence="2" id="KW-1185">Reference proteome</keyword>
<accession>A0A1E5WJM9</accession>
<gene>
    <name evidence="1" type="ORF">BAE44_0001384</name>
</gene>
<dbReference type="AlphaFoldDB" id="A0A1E5WJM9"/>
<dbReference type="EMBL" id="LWDX02004919">
    <property type="protein sequence ID" value="OEL37597.1"/>
    <property type="molecule type" value="Genomic_DNA"/>
</dbReference>
<comment type="caution">
    <text evidence="1">The sequence shown here is derived from an EMBL/GenBank/DDBJ whole genome shotgun (WGS) entry which is preliminary data.</text>
</comment>
<protein>
    <submittedName>
        <fullName evidence="1">Uncharacterized protein</fullName>
    </submittedName>
</protein>
<evidence type="ECO:0000313" key="2">
    <source>
        <dbReference type="Proteomes" id="UP000095767"/>
    </source>
</evidence>
<dbReference type="Proteomes" id="UP000095767">
    <property type="component" value="Unassembled WGS sequence"/>
</dbReference>
<organism evidence="1 2">
    <name type="scientific">Dichanthelium oligosanthes</name>
    <dbReference type="NCBI Taxonomy" id="888268"/>
    <lineage>
        <taxon>Eukaryota</taxon>
        <taxon>Viridiplantae</taxon>
        <taxon>Streptophyta</taxon>
        <taxon>Embryophyta</taxon>
        <taxon>Tracheophyta</taxon>
        <taxon>Spermatophyta</taxon>
        <taxon>Magnoliopsida</taxon>
        <taxon>Liliopsida</taxon>
        <taxon>Poales</taxon>
        <taxon>Poaceae</taxon>
        <taxon>PACMAD clade</taxon>
        <taxon>Panicoideae</taxon>
        <taxon>Panicodae</taxon>
        <taxon>Paniceae</taxon>
        <taxon>Dichantheliinae</taxon>
        <taxon>Dichanthelium</taxon>
    </lineage>
</organism>
<evidence type="ECO:0000313" key="1">
    <source>
        <dbReference type="EMBL" id="OEL37597.1"/>
    </source>
</evidence>
<sequence length="99" mass="10891">MYLILVQKTLDFTVKPSATELFLGSISCSSWRRTVQYSNLLDSSVQSLTYVCSRTTTTVVSSQSNLWSFGMVNLSMFQSSRKTCNSTGLSSSSMSSTTD</sequence>
<name>A0A1E5WJM9_9POAL</name>
<proteinExistence type="predicted"/>